<evidence type="ECO:0000313" key="3">
    <source>
        <dbReference type="Proteomes" id="UP001595791"/>
    </source>
</evidence>
<comment type="caution">
    <text evidence="2">The sequence shown here is derived from an EMBL/GenBank/DDBJ whole genome shotgun (WGS) entry which is preliminary data.</text>
</comment>
<dbReference type="EMBL" id="JBHSBU010000004">
    <property type="protein sequence ID" value="MFC4161954.1"/>
    <property type="molecule type" value="Genomic_DNA"/>
</dbReference>
<evidence type="ECO:0000256" key="1">
    <source>
        <dbReference type="SAM" id="MobiDB-lite"/>
    </source>
</evidence>
<feature type="compositionally biased region" description="Pro residues" evidence="1">
    <location>
        <begin position="129"/>
        <end position="152"/>
    </location>
</feature>
<protein>
    <recommendedName>
        <fullName evidence="4">DUF4403 family protein</fullName>
    </recommendedName>
</protein>
<sequence>MLAGWSPAAAGAAKAVAPWTAQIERAVGIQGGWATAVPVDQRLTVPWASMHERSTSADVAYQPATPVHIESTALWVHLVPCTAATLQPWRDGAAVSRGVESSASPATPVHRVNSLPWQEARRVGLGRAPVPPPVPPTPTPTPGTIPPPPPGGSLPTRLHLARRIEPGAPALLWLGRVDPVGIRIPNLRLYIVINKIRMWREGDGAPLDPTSLTISTDIDSWSWSLSAALPDRQCQLLRRRSGDRPIEVGVEVNGLVWRFVVTETSGSRQFGSGSGSITGRSLAVYLSGDYAPKLSRSASAPITARQIADQALENTGTALDWTMADWLVPPGCWSISDAAPMDVITRLAEAAGGTVLAGPDLLALRVSPRYPVLPWEIDAATPDIVLPAGPVKVIGWNDRHLPRCNAVFVAGDREGGIIGHVRRHGTAGDLIAPDIADTLITHVDVARQRGLAALAATGPQADITLQLPMLADLGRVLPNQLLEFEDSDESWRGLIRSVSINVQSSDNIWQTLGVERHFL</sequence>
<dbReference type="Proteomes" id="UP001595791">
    <property type="component" value="Unassembled WGS sequence"/>
</dbReference>
<gene>
    <name evidence="2" type="ORF">ACFOW7_21700</name>
</gene>
<organism evidence="2 3">
    <name type="scientific">Chitinimonas lacunae</name>
    <dbReference type="NCBI Taxonomy" id="1963018"/>
    <lineage>
        <taxon>Bacteria</taxon>
        <taxon>Pseudomonadati</taxon>
        <taxon>Pseudomonadota</taxon>
        <taxon>Betaproteobacteria</taxon>
        <taxon>Neisseriales</taxon>
        <taxon>Chitinibacteraceae</taxon>
        <taxon>Chitinimonas</taxon>
    </lineage>
</organism>
<feature type="region of interest" description="Disordered" evidence="1">
    <location>
        <begin position="126"/>
        <end position="153"/>
    </location>
</feature>
<keyword evidence="3" id="KW-1185">Reference proteome</keyword>
<reference evidence="3" key="1">
    <citation type="journal article" date="2019" name="Int. J. Syst. Evol. Microbiol.">
        <title>The Global Catalogue of Microorganisms (GCM) 10K type strain sequencing project: providing services to taxonomists for standard genome sequencing and annotation.</title>
        <authorList>
            <consortium name="The Broad Institute Genomics Platform"/>
            <consortium name="The Broad Institute Genome Sequencing Center for Infectious Disease"/>
            <person name="Wu L."/>
            <person name="Ma J."/>
        </authorList>
    </citation>
    <scope>NUCLEOTIDE SEQUENCE [LARGE SCALE GENOMIC DNA]</scope>
    <source>
        <strain evidence="3">LMG 29894</strain>
    </source>
</reference>
<evidence type="ECO:0008006" key="4">
    <source>
        <dbReference type="Google" id="ProtNLM"/>
    </source>
</evidence>
<dbReference type="RefSeq" id="WP_378168658.1">
    <property type="nucleotide sequence ID" value="NZ_JBHSBU010000004.1"/>
</dbReference>
<proteinExistence type="predicted"/>
<accession>A0ABV8MX70</accession>
<evidence type="ECO:0000313" key="2">
    <source>
        <dbReference type="EMBL" id="MFC4161954.1"/>
    </source>
</evidence>
<name>A0ABV8MX70_9NEIS</name>
<dbReference type="SUPFAM" id="SSF69279">
    <property type="entry name" value="Phage tail proteins"/>
    <property type="match status" value="1"/>
</dbReference>